<name>A0A4Y1Z8P4_9BACL</name>
<comment type="caution">
    <text evidence="1">The sequence shown here is derived from an EMBL/GenBank/DDBJ whole genome shotgun (WGS) entry which is preliminary data.</text>
</comment>
<dbReference type="AlphaFoldDB" id="A0A4Y1Z8P4"/>
<protein>
    <submittedName>
        <fullName evidence="1">Uncharacterized protein</fullName>
    </submittedName>
</protein>
<accession>A0A4Y1Z8P4</accession>
<dbReference type="Proteomes" id="UP000319716">
    <property type="component" value="Unassembled WGS sequence"/>
</dbReference>
<dbReference type="EMBL" id="BEXB01000005">
    <property type="protein sequence ID" value="GAY75366.1"/>
    <property type="molecule type" value="Genomic_DNA"/>
</dbReference>
<organism evidence="1 2">
    <name type="scientific">Sporolactobacillus inulinus</name>
    <dbReference type="NCBI Taxonomy" id="2078"/>
    <lineage>
        <taxon>Bacteria</taxon>
        <taxon>Bacillati</taxon>
        <taxon>Bacillota</taxon>
        <taxon>Bacilli</taxon>
        <taxon>Bacillales</taxon>
        <taxon>Sporolactobacillaceae</taxon>
        <taxon>Sporolactobacillus</taxon>
    </lineage>
</organism>
<evidence type="ECO:0000313" key="2">
    <source>
        <dbReference type="Proteomes" id="UP000319716"/>
    </source>
</evidence>
<sequence length="50" mass="5810">MSRLARINKARSRRRQSAFCVANGLIDEMPLVTREKRPDQPTFSLKTHLL</sequence>
<gene>
    <name evidence="1" type="ORF">NBRC111894_920</name>
</gene>
<proteinExistence type="predicted"/>
<evidence type="ECO:0000313" key="1">
    <source>
        <dbReference type="EMBL" id="GAY75366.1"/>
    </source>
</evidence>
<reference evidence="1 2" key="1">
    <citation type="submission" date="2017-11" db="EMBL/GenBank/DDBJ databases">
        <title>Draft Genome Sequence of Sporolactobacillus inulinus NBRC 111894 Isolated from Koso, a Japanese Sugar-Vegetable Fermented Beverage.</title>
        <authorList>
            <person name="Chiou T.Y."/>
            <person name="Oshima K."/>
            <person name="Suda W."/>
            <person name="Hattori M."/>
            <person name="Takahashi T."/>
        </authorList>
    </citation>
    <scope>NUCLEOTIDE SEQUENCE [LARGE SCALE GENOMIC DNA]</scope>
    <source>
        <strain evidence="1 2">NBRC111894</strain>
    </source>
</reference>